<reference evidence="2 3" key="1">
    <citation type="submission" date="2016-06" db="EMBL/GenBank/DDBJ databases">
        <authorList>
            <person name="Kjaerup R.B."/>
            <person name="Dalgaard T.S."/>
            <person name="Juul-Madsen H.R."/>
        </authorList>
    </citation>
    <scope>NUCLEOTIDE SEQUENCE [LARGE SCALE GENOMIC DNA]</scope>
    <source>
        <strain evidence="2 3">Pb300</strain>
    </source>
</reference>
<dbReference type="EMBL" id="LZYO01000056">
    <property type="protein sequence ID" value="ODH39157.1"/>
    <property type="molecule type" value="Genomic_DNA"/>
</dbReference>
<accession>A0A1D2JJX9</accession>
<evidence type="ECO:0000256" key="1">
    <source>
        <dbReference type="SAM" id="MobiDB-lite"/>
    </source>
</evidence>
<evidence type="ECO:0000313" key="3">
    <source>
        <dbReference type="Proteomes" id="UP000242814"/>
    </source>
</evidence>
<organism evidence="2 3">
    <name type="scientific">Paracoccidioides brasiliensis</name>
    <dbReference type="NCBI Taxonomy" id="121759"/>
    <lineage>
        <taxon>Eukaryota</taxon>
        <taxon>Fungi</taxon>
        <taxon>Dikarya</taxon>
        <taxon>Ascomycota</taxon>
        <taxon>Pezizomycotina</taxon>
        <taxon>Eurotiomycetes</taxon>
        <taxon>Eurotiomycetidae</taxon>
        <taxon>Onygenales</taxon>
        <taxon>Ajellomycetaceae</taxon>
        <taxon>Paracoccidioides</taxon>
    </lineage>
</organism>
<feature type="compositionally biased region" description="Acidic residues" evidence="1">
    <location>
        <begin position="38"/>
        <end position="51"/>
    </location>
</feature>
<feature type="region of interest" description="Disordered" evidence="1">
    <location>
        <begin position="1"/>
        <end position="62"/>
    </location>
</feature>
<sequence length="62" mass="6990">MGSVVFGRKRPNGRRIKGKVKKATKVLNKNLQTNNNNSDDDDDDDDDDYDDDVHNSSNTHSL</sequence>
<name>A0A1D2JJX9_PARBR</name>
<gene>
    <name evidence="2" type="ORF">ACO22_02007</name>
</gene>
<comment type="caution">
    <text evidence="2">The sequence shown here is derived from an EMBL/GenBank/DDBJ whole genome shotgun (WGS) entry which is preliminary data.</text>
</comment>
<feature type="compositionally biased region" description="Basic residues" evidence="1">
    <location>
        <begin position="7"/>
        <end position="24"/>
    </location>
</feature>
<dbReference type="AlphaFoldDB" id="A0A1D2JJX9"/>
<proteinExistence type="predicted"/>
<dbReference type="Proteomes" id="UP000242814">
    <property type="component" value="Unassembled WGS sequence"/>
</dbReference>
<feature type="compositionally biased region" description="Low complexity" evidence="1">
    <location>
        <begin position="25"/>
        <end position="37"/>
    </location>
</feature>
<evidence type="ECO:0000313" key="2">
    <source>
        <dbReference type="EMBL" id="ODH39157.1"/>
    </source>
</evidence>
<protein>
    <submittedName>
        <fullName evidence="2">Uncharacterized protein</fullName>
    </submittedName>
</protein>